<keyword evidence="6" id="KW-1185">Reference proteome</keyword>
<keyword evidence="3" id="KW-1005">Bacterial flagellum biogenesis</keyword>
<dbReference type="SUPFAM" id="SSF140566">
    <property type="entry name" value="FlgN-like"/>
    <property type="match status" value="1"/>
</dbReference>
<evidence type="ECO:0000256" key="4">
    <source>
        <dbReference type="SAM" id="MobiDB-lite"/>
    </source>
</evidence>
<dbReference type="EMBL" id="JACEZS010000006">
    <property type="protein sequence ID" value="MBA5605513.1"/>
    <property type="molecule type" value="Genomic_DNA"/>
</dbReference>
<dbReference type="InterPro" id="IPR007809">
    <property type="entry name" value="FlgN-like"/>
</dbReference>
<keyword evidence="5" id="KW-0966">Cell projection</keyword>
<proteinExistence type="inferred from homology"/>
<dbReference type="Pfam" id="PF05130">
    <property type="entry name" value="FlgN"/>
    <property type="match status" value="1"/>
</dbReference>
<protein>
    <submittedName>
        <fullName evidence="5">Flagellar protein FlgN</fullName>
    </submittedName>
</protein>
<dbReference type="GO" id="GO:0044780">
    <property type="term" value="P:bacterial-type flagellum assembly"/>
    <property type="evidence" value="ECO:0007669"/>
    <property type="project" value="InterPro"/>
</dbReference>
<evidence type="ECO:0000313" key="6">
    <source>
        <dbReference type="Proteomes" id="UP000566711"/>
    </source>
</evidence>
<evidence type="ECO:0000313" key="5">
    <source>
        <dbReference type="EMBL" id="MBA5605513.1"/>
    </source>
</evidence>
<evidence type="ECO:0000256" key="2">
    <source>
        <dbReference type="ARBA" id="ARBA00007703"/>
    </source>
</evidence>
<feature type="region of interest" description="Disordered" evidence="4">
    <location>
        <begin position="135"/>
        <end position="156"/>
    </location>
</feature>
<comment type="similarity">
    <text evidence="2">Belongs to the FlgN family.</text>
</comment>
<dbReference type="RefSeq" id="WP_182216494.1">
    <property type="nucleotide sequence ID" value="NZ_JACEZS010000006.1"/>
</dbReference>
<keyword evidence="5" id="KW-0282">Flagellum</keyword>
<keyword evidence="5" id="KW-0969">Cilium</keyword>
<sequence length="156" mass="16857">MQTVDPMPLLREEQRLMTSLLDVLKQEQQHLVAAHIDGLTALTPEKSALVARMASLANQRHGALGAAGYAPQEAGMTQWIAARGDSADHALWQTLLEQTREAKELNRINGMLINKHMSHTQGALQALRPRAAASSSFYGPSGHATTSTTSRGFFAG</sequence>
<dbReference type="Proteomes" id="UP000566711">
    <property type="component" value="Unassembled WGS sequence"/>
</dbReference>
<accession>A0A7W2EGJ5</accession>
<dbReference type="AlphaFoldDB" id="A0A7W2EGJ5"/>
<comment type="caution">
    <text evidence="5">The sequence shown here is derived from an EMBL/GenBank/DDBJ whole genome shotgun (WGS) entry which is preliminary data.</text>
</comment>
<reference evidence="5 6" key="1">
    <citation type="submission" date="2020-07" db="EMBL/GenBank/DDBJ databases">
        <title>Novel species isolated from subtropical streams in China.</title>
        <authorList>
            <person name="Lu H."/>
        </authorList>
    </citation>
    <scope>NUCLEOTIDE SEQUENCE [LARGE SCALE GENOMIC DNA]</scope>
    <source>
        <strain evidence="5 6">FT3S</strain>
    </source>
</reference>
<gene>
    <name evidence="5" type="ORF">H3H36_09090</name>
</gene>
<evidence type="ECO:0000256" key="1">
    <source>
        <dbReference type="ARBA" id="ARBA00002397"/>
    </source>
</evidence>
<evidence type="ECO:0000256" key="3">
    <source>
        <dbReference type="ARBA" id="ARBA00022795"/>
    </source>
</evidence>
<comment type="function">
    <text evidence="1">Required for the efficient initiation of filament assembly.</text>
</comment>
<name>A0A7W2EGJ5_9BURK</name>
<organism evidence="5 6">
    <name type="scientific">Rugamonas fusca</name>
    <dbReference type="NCBI Taxonomy" id="2758568"/>
    <lineage>
        <taxon>Bacteria</taxon>
        <taxon>Pseudomonadati</taxon>
        <taxon>Pseudomonadota</taxon>
        <taxon>Betaproteobacteria</taxon>
        <taxon>Burkholderiales</taxon>
        <taxon>Oxalobacteraceae</taxon>
        <taxon>Telluria group</taxon>
        <taxon>Rugamonas</taxon>
    </lineage>
</organism>
<dbReference type="InterPro" id="IPR036679">
    <property type="entry name" value="FlgN-like_sf"/>
</dbReference>
<dbReference type="Gene3D" id="1.20.58.300">
    <property type="entry name" value="FlgN-like"/>
    <property type="match status" value="1"/>
</dbReference>